<dbReference type="InterPro" id="IPR023393">
    <property type="entry name" value="START-like_dom_sf"/>
</dbReference>
<name>A0A229UPC0_9BACL</name>
<gene>
    <name evidence="2" type="ORF">CF651_17220</name>
</gene>
<dbReference type="RefSeq" id="WP_094016092.1">
    <property type="nucleotide sequence ID" value="NZ_NMQW01000023.1"/>
</dbReference>
<accession>A0A229UPC0</accession>
<protein>
    <submittedName>
        <fullName evidence="2">Cell division protein</fullName>
    </submittedName>
</protein>
<comment type="caution">
    <text evidence="2">The sequence shown here is derived from an EMBL/GenBank/DDBJ whole genome shotgun (WGS) entry which is preliminary data.</text>
</comment>
<feature type="domain" description="Coenzyme Q-binding protein COQ10 START" evidence="1">
    <location>
        <begin position="42"/>
        <end position="122"/>
    </location>
</feature>
<dbReference type="InterPro" id="IPR005031">
    <property type="entry name" value="COQ10_START"/>
</dbReference>
<dbReference type="CDD" id="cd07820">
    <property type="entry name" value="SRPBCC_3"/>
    <property type="match status" value="1"/>
</dbReference>
<evidence type="ECO:0000313" key="3">
    <source>
        <dbReference type="Proteomes" id="UP000215509"/>
    </source>
</evidence>
<sequence length="162" mass="18617">MPLIRTEFIIQAPVDRCFDLARSIDIHAASASQTRERAIAGRTTGLIELGETVTWEAVHFGIRQRLTARIAELERPYYFVDEMVHGAFKRFRHTHEFVAVAEGTHMIDTFDYESPFGLLGRIADALFLEKYMKRFLIRRNEYIKKMAEHGILQENPSSGEGS</sequence>
<organism evidence="2 3">
    <name type="scientific">Paenibacillus rigui</name>
    <dbReference type="NCBI Taxonomy" id="554312"/>
    <lineage>
        <taxon>Bacteria</taxon>
        <taxon>Bacillati</taxon>
        <taxon>Bacillota</taxon>
        <taxon>Bacilli</taxon>
        <taxon>Bacillales</taxon>
        <taxon>Paenibacillaceae</taxon>
        <taxon>Paenibacillus</taxon>
    </lineage>
</organism>
<evidence type="ECO:0000313" key="2">
    <source>
        <dbReference type="EMBL" id="OXM85326.1"/>
    </source>
</evidence>
<keyword evidence="3" id="KW-1185">Reference proteome</keyword>
<dbReference type="GO" id="GO:0051301">
    <property type="term" value="P:cell division"/>
    <property type="evidence" value="ECO:0007669"/>
    <property type="project" value="UniProtKB-KW"/>
</dbReference>
<evidence type="ECO:0000259" key="1">
    <source>
        <dbReference type="Pfam" id="PF03364"/>
    </source>
</evidence>
<dbReference type="EMBL" id="NMQW01000023">
    <property type="protein sequence ID" value="OXM85326.1"/>
    <property type="molecule type" value="Genomic_DNA"/>
</dbReference>
<dbReference type="OrthoDB" id="9801773at2"/>
<dbReference type="Proteomes" id="UP000215509">
    <property type="component" value="Unassembled WGS sequence"/>
</dbReference>
<dbReference type="Gene3D" id="3.30.530.20">
    <property type="match status" value="1"/>
</dbReference>
<reference evidence="2 3" key="1">
    <citation type="submission" date="2017-07" db="EMBL/GenBank/DDBJ databases">
        <title>Genome sequencing and assembly of Paenibacillus rigui.</title>
        <authorList>
            <person name="Mayilraj S."/>
        </authorList>
    </citation>
    <scope>NUCLEOTIDE SEQUENCE [LARGE SCALE GENOMIC DNA]</scope>
    <source>
        <strain evidence="2 3">JCM 16352</strain>
    </source>
</reference>
<dbReference type="Pfam" id="PF03364">
    <property type="entry name" value="Polyketide_cyc"/>
    <property type="match status" value="1"/>
</dbReference>
<dbReference type="AlphaFoldDB" id="A0A229UPC0"/>
<proteinExistence type="predicted"/>
<keyword evidence="2" id="KW-0132">Cell division</keyword>
<keyword evidence="2" id="KW-0131">Cell cycle</keyword>
<dbReference type="SUPFAM" id="SSF55961">
    <property type="entry name" value="Bet v1-like"/>
    <property type="match status" value="1"/>
</dbReference>